<dbReference type="InterPro" id="IPR010920">
    <property type="entry name" value="LSM_dom_sf"/>
</dbReference>
<evidence type="ECO:0000256" key="8">
    <source>
        <dbReference type="ARBA" id="ARBA00093630"/>
    </source>
</evidence>
<dbReference type="Gene3D" id="2.30.30.60">
    <property type="match status" value="1"/>
</dbReference>
<evidence type="ECO:0000313" key="11">
    <source>
        <dbReference type="EMBL" id="QQL43999.1"/>
    </source>
</evidence>
<gene>
    <name evidence="11" type="ORF">G3M56_008835</name>
</gene>
<feature type="domain" description="Mechanosensitive ion channel MscS" evidence="10">
    <location>
        <begin position="215"/>
        <end position="282"/>
    </location>
</feature>
<dbReference type="AlphaFoldDB" id="A0A6B3L9M4"/>
<evidence type="ECO:0000256" key="4">
    <source>
        <dbReference type="ARBA" id="ARBA00022692"/>
    </source>
</evidence>
<evidence type="ECO:0000259" key="10">
    <source>
        <dbReference type="Pfam" id="PF00924"/>
    </source>
</evidence>
<dbReference type="Pfam" id="PF00924">
    <property type="entry name" value="MS_channel_2nd"/>
    <property type="match status" value="1"/>
</dbReference>
<dbReference type="Proteomes" id="UP000475117">
    <property type="component" value="Chromosome"/>
</dbReference>
<dbReference type="InterPro" id="IPR023408">
    <property type="entry name" value="MscS_beta-dom_sf"/>
</dbReference>
<evidence type="ECO:0000256" key="3">
    <source>
        <dbReference type="ARBA" id="ARBA00022519"/>
    </source>
</evidence>
<accession>A0A6B3L9M4</accession>
<dbReference type="GO" id="GO:0005886">
    <property type="term" value="C:plasma membrane"/>
    <property type="evidence" value="ECO:0007669"/>
    <property type="project" value="UniProtKB-SubCell"/>
</dbReference>
<proteinExistence type="predicted"/>
<evidence type="ECO:0000256" key="1">
    <source>
        <dbReference type="ARBA" id="ARBA00004429"/>
    </source>
</evidence>
<keyword evidence="7" id="KW-0472">Membrane</keyword>
<keyword evidence="5" id="KW-1133">Transmembrane helix</keyword>
<keyword evidence="12" id="KW-1185">Reference proteome</keyword>
<dbReference type="KEGG" id="soa:G3M56_008835"/>
<dbReference type="InterPro" id="IPR006685">
    <property type="entry name" value="MscS_channel_2nd"/>
</dbReference>
<evidence type="ECO:0000256" key="9">
    <source>
        <dbReference type="ARBA" id="ARBA00093659"/>
    </source>
</evidence>
<sequence>MSANNMADIAKQFQERVESAGAAAPQSPLIETIRSWLESAGVVENLDRWSHLGALSAILLIAVVAHFIGRVVVLRLVKAFAIKSPGGWDDEMFKAGVFRWLVHLLPAVIIQRMSANVDFRWGAVEGALDIAVQLYIVVISLMAVLAVLRGAHAIIRSYKRFRNVPLRGVFQILGVLCSVAALIIALGIVLDRSPTVLLSGLGAATAIIMLVFKDSLLGFTAGIQLAGNRMVSVGDWIEMPKYGADGNVLDVALTSVKVQNWDKTITTVPTYALISDAFKNWRGMEEAGGRRVKRSLYLDMGTIAMATREDVERFRKVHLIKDYIGRKEKEIGEWNERLGIGPDDMLVNGRRITNVGTFRAYAKAYLENHPQVNLEMTLIVRQLQPTDLGLPIELYFFIKDKRWAHFEDIQSDVFDHLLAVAPEFGLRVFQRPSGGDLRNAVGGREMGVA</sequence>
<dbReference type="PANTHER" id="PTHR30414">
    <property type="entry name" value="MINICONDUCTANCE MECHANOSENSITIVE CHANNEL YBDG"/>
    <property type="match status" value="1"/>
</dbReference>
<keyword evidence="2" id="KW-1003">Cell membrane</keyword>
<name>A0A6B3L9M4_9BACT</name>
<reference evidence="11 12" key="1">
    <citation type="submission" date="2020-12" db="EMBL/GenBank/DDBJ databases">
        <title>Sulforoseuscoccus oceanibium gen. nov., sp. nov., a representative of the phylum Verrucomicrobia with special cytoplasmic membrane, and proposal of Sulforoseuscoccusaceae fam. nov.</title>
        <authorList>
            <person name="Xi F."/>
        </authorList>
    </citation>
    <scope>NUCLEOTIDE SEQUENCE [LARGE SCALE GENOMIC DNA]</scope>
    <source>
        <strain evidence="11 12">T37</strain>
    </source>
</reference>
<dbReference type="SUPFAM" id="SSF50182">
    <property type="entry name" value="Sm-like ribonucleoproteins"/>
    <property type="match status" value="1"/>
</dbReference>
<evidence type="ECO:0000256" key="7">
    <source>
        <dbReference type="ARBA" id="ARBA00023136"/>
    </source>
</evidence>
<dbReference type="RefSeq" id="WP_164363431.1">
    <property type="nucleotide sequence ID" value="NZ_CP066776.1"/>
</dbReference>
<dbReference type="FunFam" id="2.30.30.60:FF:000002">
    <property type="entry name" value="Mechanosensitive ion channel family protein"/>
    <property type="match status" value="1"/>
</dbReference>
<protein>
    <recommendedName>
        <fullName evidence="8">Mechanosensing system component YbdG</fullName>
    </recommendedName>
    <alternativeName>
        <fullName evidence="9">Mechanosensitive channel homolog YbdG</fullName>
    </alternativeName>
</protein>
<dbReference type="GO" id="GO:0071470">
    <property type="term" value="P:cellular response to osmotic stress"/>
    <property type="evidence" value="ECO:0007669"/>
    <property type="project" value="InterPro"/>
</dbReference>
<dbReference type="InterPro" id="IPR030192">
    <property type="entry name" value="YbdG"/>
</dbReference>
<evidence type="ECO:0000313" key="12">
    <source>
        <dbReference type="Proteomes" id="UP000475117"/>
    </source>
</evidence>
<keyword evidence="6" id="KW-0346">Stress response</keyword>
<dbReference type="PANTHER" id="PTHR30414:SF0">
    <property type="entry name" value="MINICONDUCTANCE MECHANOSENSITIVE CHANNEL YBDG"/>
    <property type="match status" value="1"/>
</dbReference>
<organism evidence="11 12">
    <name type="scientific">Sulfuriroseicoccus oceanibius</name>
    <dbReference type="NCBI Taxonomy" id="2707525"/>
    <lineage>
        <taxon>Bacteria</taxon>
        <taxon>Pseudomonadati</taxon>
        <taxon>Verrucomicrobiota</taxon>
        <taxon>Verrucomicrobiia</taxon>
        <taxon>Verrucomicrobiales</taxon>
        <taxon>Verrucomicrobiaceae</taxon>
        <taxon>Sulfuriroseicoccus</taxon>
    </lineage>
</organism>
<dbReference type="EMBL" id="CP066776">
    <property type="protein sequence ID" value="QQL43999.1"/>
    <property type="molecule type" value="Genomic_DNA"/>
</dbReference>
<keyword evidence="3" id="KW-0997">Cell inner membrane</keyword>
<dbReference type="GO" id="GO:0008381">
    <property type="term" value="F:mechanosensitive monoatomic ion channel activity"/>
    <property type="evidence" value="ECO:0007669"/>
    <property type="project" value="InterPro"/>
</dbReference>
<evidence type="ECO:0000256" key="2">
    <source>
        <dbReference type="ARBA" id="ARBA00022475"/>
    </source>
</evidence>
<evidence type="ECO:0000256" key="5">
    <source>
        <dbReference type="ARBA" id="ARBA00022989"/>
    </source>
</evidence>
<keyword evidence="4" id="KW-0812">Transmembrane</keyword>
<comment type="subcellular location">
    <subcellularLocation>
        <location evidence="1">Cell inner membrane</location>
        <topology evidence="1">Multi-pass membrane protein</topology>
    </subcellularLocation>
</comment>
<evidence type="ECO:0000256" key="6">
    <source>
        <dbReference type="ARBA" id="ARBA00023016"/>
    </source>
</evidence>